<sequence>MKMSVIIPTFKRTEDLNRCLKSLIDQNRKADEIIVIVRDIDIESQLFLKSFKYIYGRYKTIIVKEPGQVYALNQGIQQATGDIISITDDDGAPWPEWLDNVEKHFIRDPKVGGVGGKDWLHNDFVLEVGKKDIVGKVQWFGRVIGNHHLGHGAFREVDVLKGVNMSFRASVVKNIKLDNRLRGSGAQVHNDMGLCLAVKRAGWKLIYDPNVSVNHFLAIRHDEDKRNQSFNYNAQRNAVHNETIILLEHLSKSMKVFYLLWAVLIGTRSSWGVAQFIRFYSKERKVALSKLSSSIKGRRDGWRTWKNFKKIIEV</sequence>
<comment type="caution">
    <text evidence="1">The sequence shown here is derived from an EMBL/GenBank/DDBJ whole genome shotgun (WGS) entry which is preliminary data.</text>
</comment>
<dbReference type="PANTHER" id="PTHR43685">
    <property type="entry name" value="GLYCOSYLTRANSFERASE"/>
    <property type="match status" value="1"/>
</dbReference>
<organism evidence="1 2">
    <name type="scientific">Paenibacillus glacialis</name>
    <dbReference type="NCBI Taxonomy" id="494026"/>
    <lineage>
        <taxon>Bacteria</taxon>
        <taxon>Bacillati</taxon>
        <taxon>Bacillota</taxon>
        <taxon>Bacilli</taxon>
        <taxon>Bacillales</taxon>
        <taxon>Paenibacillaceae</taxon>
        <taxon>Paenibacillus</taxon>
    </lineage>
</organism>
<accession>A0A168NYM6</accession>
<gene>
    <name evidence="1" type="ORF">PGLA_02245</name>
</gene>
<dbReference type="OrthoDB" id="257969at2"/>
<dbReference type="SUPFAM" id="SSF53448">
    <property type="entry name" value="Nucleotide-diphospho-sugar transferases"/>
    <property type="match status" value="1"/>
</dbReference>
<dbReference type="EMBL" id="LVJH01000002">
    <property type="protein sequence ID" value="OAB46224.1"/>
    <property type="molecule type" value="Genomic_DNA"/>
</dbReference>
<dbReference type="PANTHER" id="PTHR43685:SF2">
    <property type="entry name" value="GLYCOSYLTRANSFERASE 2-LIKE DOMAIN-CONTAINING PROTEIN"/>
    <property type="match status" value="1"/>
</dbReference>
<dbReference type="AlphaFoldDB" id="A0A168NYM6"/>
<keyword evidence="2" id="KW-1185">Reference proteome</keyword>
<dbReference type="GO" id="GO:0016740">
    <property type="term" value="F:transferase activity"/>
    <property type="evidence" value="ECO:0007669"/>
    <property type="project" value="UniProtKB-KW"/>
</dbReference>
<dbReference type="InterPro" id="IPR029044">
    <property type="entry name" value="Nucleotide-diphossugar_trans"/>
</dbReference>
<protein>
    <submittedName>
        <fullName evidence="1">Glycosyl transferase family A</fullName>
    </submittedName>
</protein>
<reference evidence="1 2" key="1">
    <citation type="submission" date="2016-03" db="EMBL/GenBank/DDBJ databases">
        <title>Draft genome sequence of Paenibacillus glacialis DSM 22343.</title>
        <authorList>
            <person name="Shin S.-K."/>
            <person name="Yi H."/>
        </authorList>
    </citation>
    <scope>NUCLEOTIDE SEQUENCE [LARGE SCALE GENOMIC DNA]</scope>
    <source>
        <strain evidence="1 2">DSM 22343</strain>
    </source>
</reference>
<evidence type="ECO:0000313" key="2">
    <source>
        <dbReference type="Proteomes" id="UP000076967"/>
    </source>
</evidence>
<dbReference type="Proteomes" id="UP000076967">
    <property type="component" value="Unassembled WGS sequence"/>
</dbReference>
<evidence type="ECO:0000313" key="1">
    <source>
        <dbReference type="EMBL" id="OAB46224.1"/>
    </source>
</evidence>
<dbReference type="Pfam" id="PF13641">
    <property type="entry name" value="Glyco_tranf_2_3"/>
    <property type="match status" value="1"/>
</dbReference>
<dbReference type="Gene3D" id="3.90.550.10">
    <property type="entry name" value="Spore Coat Polysaccharide Biosynthesis Protein SpsA, Chain A"/>
    <property type="match status" value="1"/>
</dbReference>
<dbReference type="STRING" id="494026.PGLA_02245"/>
<dbReference type="InterPro" id="IPR050834">
    <property type="entry name" value="Glycosyltransf_2"/>
</dbReference>
<name>A0A168NYM6_9BACL</name>
<proteinExistence type="predicted"/>
<keyword evidence="1" id="KW-0808">Transferase</keyword>